<proteinExistence type="predicted"/>
<dbReference type="RefSeq" id="WP_123086007.1">
    <property type="nucleotide sequence ID" value="NZ_RIBS01000001.1"/>
</dbReference>
<evidence type="ECO:0000313" key="3">
    <source>
        <dbReference type="Proteomes" id="UP000267049"/>
    </source>
</evidence>
<name>A0A3M8T2Y5_9GAMM</name>
<dbReference type="EMBL" id="RIBS01000001">
    <property type="protein sequence ID" value="RNF85884.1"/>
    <property type="molecule type" value="Genomic_DNA"/>
</dbReference>
<comment type="caution">
    <text evidence="2">The sequence shown here is derived from an EMBL/GenBank/DDBJ whole genome shotgun (WGS) entry which is preliminary data.</text>
</comment>
<dbReference type="Pfam" id="PF07793">
    <property type="entry name" value="DUF1631"/>
    <property type="match status" value="1"/>
</dbReference>
<dbReference type="OrthoDB" id="6188167at2"/>
<reference evidence="2 3" key="1">
    <citation type="submission" date="2018-11" db="EMBL/GenBank/DDBJ databases">
        <title>Lysobacter cryohumiis sp. nov., isolated from soil in the Tianshan Mountains, Xinjiang, China.</title>
        <authorList>
            <person name="Luo Y."/>
            <person name="Sheng H."/>
        </authorList>
    </citation>
    <scope>NUCLEOTIDE SEQUENCE [LARGE SCALE GENOMIC DNA]</scope>
    <source>
        <strain evidence="2 3">ZS60</strain>
    </source>
</reference>
<keyword evidence="3" id="KW-1185">Reference proteome</keyword>
<evidence type="ECO:0000313" key="2">
    <source>
        <dbReference type="EMBL" id="RNF85884.1"/>
    </source>
</evidence>
<evidence type="ECO:0000256" key="1">
    <source>
        <dbReference type="SAM" id="MobiDB-lite"/>
    </source>
</evidence>
<protein>
    <submittedName>
        <fullName evidence="2">DUF1631 domain-containing protein</fullName>
    </submittedName>
</protein>
<sequence length="754" mass="83496">MSTLPPPTAPMRPTSPRQSLPRRVQRTLDHLHDFLAEELGRHVEKMLDYHIHHLLRQAEQTTMPVLQAHRMTALEQVQANRGALRPRLFGELGEAFAALRTPELEEIRGVQDAIAPIVSRELRLVDESVANESAVLRAIAARQEARAGLSLMLLGMRFGVLAATPAFDAERLPVGPRQLGLMLSRASSHALQLDEAARIELYESFETTVMSEYAQMVDTMNALLARENVLPSLSFVPLRARPRAQNEPVQTAHAKRQLSAAPSGVVAPRAHTGWFGDAEADSPSVEDAAMARLSELLMRRRELAGAKGENNGDPTPTIATDALTETLERQQARIASGHAGGARTPDDIRLDVLAQGRQQAGHAIRLSREDNDAFELVSMLYDQIGRELRAGTSSTSLLERLQVPLLRVALRDQAFFVHHQHPARRLLDVVAEAGANWISEDEVDPQLDTQLHRAVNHVVQNYHGDASVFAEANQPLQEHLQLMARKAEIAERRHVEAARGKEKLELAKQRAGEIIVDSLHGREVPPFVRRLLQQPWQEALTLTLLRNGEGSPQWRSLRQITDQIVDVCSGEQEAPPDLCGHVEQALELVGYQGDDALVIARRLTAIAETADDPVSRTELAMRLKARTRLGELPDALRGAPTAPRTPEAQACFDQLRTLPFGSWLEFAGTGESDVVRRRLAWYSPVTESALFVNQRGQRIGEQSLDSVARLMAQGLVRVVPATCASLVDRAWQVEMMTLRSLNDLAEPNQDRAPE</sequence>
<dbReference type="AlphaFoldDB" id="A0A3M8T2Y5"/>
<organism evidence="2 3">
    <name type="scientific">Montanilutibacter psychrotolerans</name>
    <dbReference type="NCBI Taxonomy" id="1327343"/>
    <lineage>
        <taxon>Bacteria</taxon>
        <taxon>Pseudomonadati</taxon>
        <taxon>Pseudomonadota</taxon>
        <taxon>Gammaproteobacteria</taxon>
        <taxon>Lysobacterales</taxon>
        <taxon>Lysobacteraceae</taxon>
        <taxon>Montanilutibacter</taxon>
    </lineage>
</organism>
<gene>
    <name evidence="2" type="ORF">EER27_00065</name>
</gene>
<dbReference type="InterPro" id="IPR012434">
    <property type="entry name" value="DUF1631"/>
</dbReference>
<feature type="compositionally biased region" description="Pro residues" evidence="1">
    <location>
        <begin position="1"/>
        <end position="10"/>
    </location>
</feature>
<dbReference type="Proteomes" id="UP000267049">
    <property type="component" value="Unassembled WGS sequence"/>
</dbReference>
<accession>A0A3M8T2Y5</accession>
<feature type="region of interest" description="Disordered" evidence="1">
    <location>
        <begin position="1"/>
        <end position="21"/>
    </location>
</feature>